<dbReference type="InterPro" id="IPR000719">
    <property type="entry name" value="Prot_kinase_dom"/>
</dbReference>
<protein>
    <recommendedName>
        <fullName evidence="1">Protein kinase domain-containing protein</fullName>
    </recommendedName>
</protein>
<reference evidence="2 3" key="1">
    <citation type="submission" date="2024-04" db="EMBL/GenBank/DDBJ databases">
        <title>Phyllosticta paracitricarpa is synonymous to the EU quarantine fungus P. citricarpa based on phylogenomic analyses.</title>
        <authorList>
            <consortium name="Lawrence Berkeley National Laboratory"/>
            <person name="Van Ingen-Buijs V.A."/>
            <person name="Van Westerhoven A.C."/>
            <person name="Haridas S."/>
            <person name="Skiadas P."/>
            <person name="Martin F."/>
            <person name="Groenewald J.Z."/>
            <person name="Crous P.W."/>
            <person name="Seidl M.F."/>
        </authorList>
    </citation>
    <scope>NUCLEOTIDE SEQUENCE [LARGE SCALE GENOMIC DNA]</scope>
    <source>
        <strain evidence="2 3">CBS 123371</strain>
    </source>
</reference>
<dbReference type="Proteomes" id="UP001363622">
    <property type="component" value="Unassembled WGS sequence"/>
</dbReference>
<accession>A0ABR1KZS0</accession>
<evidence type="ECO:0000313" key="2">
    <source>
        <dbReference type="EMBL" id="KAK7523845.1"/>
    </source>
</evidence>
<name>A0ABR1KZS0_9PEZI</name>
<evidence type="ECO:0000259" key="1">
    <source>
        <dbReference type="PROSITE" id="PS50011"/>
    </source>
</evidence>
<dbReference type="SUPFAM" id="SSF56112">
    <property type="entry name" value="Protein kinase-like (PK-like)"/>
    <property type="match status" value="1"/>
</dbReference>
<dbReference type="Pfam" id="PF01636">
    <property type="entry name" value="APH"/>
    <property type="match status" value="1"/>
</dbReference>
<organism evidence="2 3">
    <name type="scientific">Phyllosticta citriasiana</name>
    <dbReference type="NCBI Taxonomy" id="595635"/>
    <lineage>
        <taxon>Eukaryota</taxon>
        <taxon>Fungi</taxon>
        <taxon>Dikarya</taxon>
        <taxon>Ascomycota</taxon>
        <taxon>Pezizomycotina</taxon>
        <taxon>Dothideomycetes</taxon>
        <taxon>Dothideomycetes incertae sedis</taxon>
        <taxon>Botryosphaeriales</taxon>
        <taxon>Phyllostictaceae</taxon>
        <taxon>Phyllosticta</taxon>
    </lineage>
</organism>
<feature type="domain" description="Protein kinase" evidence="1">
    <location>
        <begin position="70"/>
        <end position="245"/>
    </location>
</feature>
<gene>
    <name evidence="2" type="ORF">IWZ03DRAFT_12209</name>
</gene>
<dbReference type="PROSITE" id="PS50011">
    <property type="entry name" value="PROTEIN_KINASE_DOM"/>
    <property type="match status" value="1"/>
</dbReference>
<dbReference type="InterPro" id="IPR011009">
    <property type="entry name" value="Kinase-like_dom_sf"/>
</dbReference>
<proteinExistence type="predicted"/>
<dbReference type="InterPro" id="IPR002575">
    <property type="entry name" value="Aminoglycoside_PTrfase"/>
</dbReference>
<dbReference type="Gene3D" id="1.10.510.10">
    <property type="entry name" value="Transferase(Phosphotransferase) domain 1"/>
    <property type="match status" value="1"/>
</dbReference>
<sequence length="245" mass="27080">MSPSGAVAVTLPEDGPQGTYKCQVDHASTLYSITWSGTTTCPDLSNFPSSLDPKIQVSAVNQSPEMALLWQRSTAVTHGAFAHIRRLKTHPLPALPMIKLAQHDNSDAVAVIQHEYRILCELASVDPALPIPRVAEDPIRDRGEIVGYRMEELHGMPYQLTKSPHLLARVKHAVKRLHDAGFSHGDLSPSNVMQDSLGRVVLIDFGCSGRLGEAVPPCIPYWIYPRDRITKDEDVARLRRNLDLP</sequence>
<dbReference type="EMBL" id="JBBPHU010000001">
    <property type="protein sequence ID" value="KAK7523845.1"/>
    <property type="molecule type" value="Genomic_DNA"/>
</dbReference>
<evidence type="ECO:0000313" key="3">
    <source>
        <dbReference type="Proteomes" id="UP001363622"/>
    </source>
</evidence>
<keyword evidence="3" id="KW-1185">Reference proteome</keyword>
<comment type="caution">
    <text evidence="2">The sequence shown here is derived from an EMBL/GenBank/DDBJ whole genome shotgun (WGS) entry which is preliminary data.</text>
</comment>